<proteinExistence type="predicted"/>
<evidence type="ECO:0000313" key="1">
    <source>
        <dbReference type="EMBL" id="KAK1860453.1"/>
    </source>
</evidence>
<sequence length="74" mass="8205">MTRAAPPPPPRLLCRPRRKKNKRVAHPTHDGRTSRATRAARHARPHPTRGRLAVGTGSPRAPVCRACATYLFYG</sequence>
<dbReference type="EMBL" id="CM020618">
    <property type="protein sequence ID" value="KAK1860453.1"/>
    <property type="molecule type" value="Genomic_DNA"/>
</dbReference>
<organism evidence="1 2">
    <name type="scientific">Pyropia yezoensis</name>
    <name type="common">Susabi-nori</name>
    <name type="synonym">Porphyra yezoensis</name>
    <dbReference type="NCBI Taxonomy" id="2788"/>
    <lineage>
        <taxon>Eukaryota</taxon>
        <taxon>Rhodophyta</taxon>
        <taxon>Bangiophyceae</taxon>
        <taxon>Bangiales</taxon>
        <taxon>Bangiaceae</taxon>
        <taxon>Pyropia</taxon>
    </lineage>
</organism>
<comment type="caution">
    <text evidence="1">The sequence shown here is derived from an EMBL/GenBank/DDBJ whole genome shotgun (WGS) entry which is preliminary data.</text>
</comment>
<dbReference type="Proteomes" id="UP000798662">
    <property type="component" value="Chromosome 1"/>
</dbReference>
<reference evidence="1" key="1">
    <citation type="submission" date="2019-11" db="EMBL/GenBank/DDBJ databases">
        <title>Nori genome reveals adaptations in red seaweeds to the harsh intertidal environment.</title>
        <authorList>
            <person name="Wang D."/>
            <person name="Mao Y."/>
        </authorList>
    </citation>
    <scope>NUCLEOTIDE SEQUENCE</scope>
    <source>
        <tissue evidence="1">Gametophyte</tissue>
    </source>
</reference>
<gene>
    <name evidence="1" type="ORF">I4F81_003042</name>
</gene>
<evidence type="ECO:0000313" key="2">
    <source>
        <dbReference type="Proteomes" id="UP000798662"/>
    </source>
</evidence>
<protein>
    <submittedName>
        <fullName evidence="1">Uncharacterized protein</fullName>
    </submittedName>
</protein>
<accession>A0ACC3BR87</accession>
<name>A0ACC3BR87_PYRYE</name>
<keyword evidence="2" id="KW-1185">Reference proteome</keyword>